<proteinExistence type="predicted"/>
<accession>A0ABZ2ELW0</accession>
<name>A0ABZ2ELW0_9BACT</name>
<sequence length="119" mass="13800">MENGIAEKSLKFAIRVVKLYQYLSEQKREFVLSKQFLRSGTAIGALVREAEHAQSKSDFLNKMNISLKEANETLYWIILMKETDYLSQQEFQSIHNDAEELVKMLASIVKTTKQKLNKI</sequence>
<dbReference type="NCBIfam" id="TIGR02436">
    <property type="entry name" value="four helix bundle protein"/>
    <property type="match status" value="1"/>
</dbReference>
<protein>
    <recommendedName>
        <fullName evidence="3">Four helix bundle protein</fullName>
    </recommendedName>
</protein>
<dbReference type="Proteomes" id="UP001321305">
    <property type="component" value="Chromosome"/>
</dbReference>
<gene>
    <name evidence="1" type="ORF">PIECOFPK_02261</name>
</gene>
<dbReference type="Gene3D" id="1.20.1440.60">
    <property type="entry name" value="23S rRNA-intervening sequence"/>
    <property type="match status" value="1"/>
</dbReference>
<dbReference type="InterPro" id="IPR036583">
    <property type="entry name" value="23S_rRNA_IVS_sf"/>
</dbReference>
<organism evidence="1 2">
    <name type="scientific">Mycovorax composti</name>
    <dbReference type="NCBI Taxonomy" id="2962693"/>
    <lineage>
        <taxon>Bacteria</taxon>
        <taxon>Pseudomonadati</taxon>
        <taxon>Bacteroidota</taxon>
        <taxon>Chitinophagia</taxon>
        <taxon>Chitinophagales</taxon>
        <taxon>Chitinophagaceae</taxon>
        <taxon>Mycovorax</taxon>
    </lineage>
</organism>
<dbReference type="Pfam" id="PF05635">
    <property type="entry name" value="23S_rRNA_IVP"/>
    <property type="match status" value="1"/>
</dbReference>
<dbReference type="InterPro" id="IPR012657">
    <property type="entry name" value="23S_rRNA-intervening_sequence"/>
</dbReference>
<dbReference type="PANTHER" id="PTHR38471:SF2">
    <property type="entry name" value="FOUR HELIX BUNDLE PROTEIN"/>
    <property type="match status" value="1"/>
</dbReference>
<evidence type="ECO:0000313" key="1">
    <source>
        <dbReference type="EMBL" id="WWC84522.1"/>
    </source>
</evidence>
<evidence type="ECO:0000313" key="2">
    <source>
        <dbReference type="Proteomes" id="UP001321305"/>
    </source>
</evidence>
<dbReference type="RefSeq" id="WP_409965909.1">
    <property type="nucleotide sequence ID" value="NZ_CP144143.1"/>
</dbReference>
<dbReference type="PIRSF" id="PIRSF035652">
    <property type="entry name" value="CHP02436"/>
    <property type="match status" value="1"/>
</dbReference>
<dbReference type="SUPFAM" id="SSF158446">
    <property type="entry name" value="IVS-encoded protein-like"/>
    <property type="match status" value="1"/>
</dbReference>
<keyword evidence="2" id="KW-1185">Reference proteome</keyword>
<dbReference type="PANTHER" id="PTHR38471">
    <property type="entry name" value="FOUR HELIX BUNDLE PROTEIN"/>
    <property type="match status" value="1"/>
</dbReference>
<evidence type="ECO:0008006" key="3">
    <source>
        <dbReference type="Google" id="ProtNLM"/>
    </source>
</evidence>
<dbReference type="EMBL" id="CP144143">
    <property type="protein sequence ID" value="WWC84522.1"/>
    <property type="molecule type" value="Genomic_DNA"/>
</dbReference>
<reference evidence="2" key="1">
    <citation type="submission" date="2024-01" db="EMBL/GenBank/DDBJ databases">
        <title>Mycovorax composti gen. nov. sp. nov., a member of the family Chitinophagaceae isolated from button mushroom compost.</title>
        <authorList>
            <person name="Thai M."/>
            <person name="Bell T.L."/>
            <person name="Kertesz M.A."/>
        </authorList>
    </citation>
    <scope>NUCLEOTIDE SEQUENCE [LARGE SCALE GENOMIC DNA]</scope>
    <source>
        <strain evidence="2">C216</strain>
    </source>
</reference>